<organism evidence="3 4">
    <name type="scientific">Hibiscus sabdariffa</name>
    <name type="common">roselle</name>
    <dbReference type="NCBI Taxonomy" id="183260"/>
    <lineage>
        <taxon>Eukaryota</taxon>
        <taxon>Viridiplantae</taxon>
        <taxon>Streptophyta</taxon>
        <taxon>Embryophyta</taxon>
        <taxon>Tracheophyta</taxon>
        <taxon>Spermatophyta</taxon>
        <taxon>Magnoliopsida</taxon>
        <taxon>eudicotyledons</taxon>
        <taxon>Gunneridae</taxon>
        <taxon>Pentapetalae</taxon>
        <taxon>rosids</taxon>
        <taxon>malvids</taxon>
        <taxon>Malvales</taxon>
        <taxon>Malvaceae</taxon>
        <taxon>Malvoideae</taxon>
        <taxon>Hibiscus</taxon>
    </lineage>
</organism>
<feature type="region of interest" description="Disordered" evidence="1">
    <location>
        <begin position="24"/>
        <end position="55"/>
    </location>
</feature>
<accession>A0ABR2TFC5</accession>
<evidence type="ECO:0000256" key="1">
    <source>
        <dbReference type="SAM" id="MobiDB-lite"/>
    </source>
</evidence>
<evidence type="ECO:0000313" key="3">
    <source>
        <dbReference type="EMBL" id="KAK9036193.1"/>
    </source>
</evidence>
<protein>
    <submittedName>
        <fullName evidence="3">Uncharacterized protein</fullName>
    </submittedName>
</protein>
<feature type="compositionally biased region" description="Gly residues" evidence="1">
    <location>
        <begin position="129"/>
        <end position="166"/>
    </location>
</feature>
<feature type="region of interest" description="Disordered" evidence="1">
    <location>
        <begin position="73"/>
        <end position="210"/>
    </location>
</feature>
<evidence type="ECO:0000256" key="2">
    <source>
        <dbReference type="SAM" id="SignalP"/>
    </source>
</evidence>
<sequence>MAKIALIALLSFALILSAKPIVGQEEEPKDSAEGELGPAPAGGAAEEAADGVDISSDQLKKIGSEVKEAFQNIEDNVGEEISPEQEEQLLGEFAKDLAPSPGEDDLAPTSDDGDADAPSADGEDAGGPSAEGGDAGGPSAEGGGAGGPSAEGGDAGGPSAEGGGVGSPSAEGGDASGPSAKGGDAGAPSSGASDATSPGAAEAYSPKDSL</sequence>
<feature type="chain" id="PRO_5046381437" evidence="2">
    <location>
        <begin position="19"/>
        <end position="210"/>
    </location>
</feature>
<feature type="compositionally biased region" description="Low complexity" evidence="1">
    <location>
        <begin position="116"/>
        <end position="128"/>
    </location>
</feature>
<gene>
    <name evidence="3" type="ORF">V6N11_078202</name>
</gene>
<name>A0ABR2TFC5_9ROSI</name>
<evidence type="ECO:0000313" key="4">
    <source>
        <dbReference type="Proteomes" id="UP001396334"/>
    </source>
</evidence>
<comment type="caution">
    <text evidence="3">The sequence shown here is derived from an EMBL/GenBank/DDBJ whole genome shotgun (WGS) entry which is preliminary data.</text>
</comment>
<proteinExistence type="predicted"/>
<keyword evidence="2" id="KW-0732">Signal</keyword>
<feature type="signal peptide" evidence="2">
    <location>
        <begin position="1"/>
        <end position="18"/>
    </location>
</feature>
<dbReference type="Proteomes" id="UP001396334">
    <property type="component" value="Unassembled WGS sequence"/>
</dbReference>
<feature type="compositionally biased region" description="Acidic residues" evidence="1">
    <location>
        <begin position="76"/>
        <end position="89"/>
    </location>
</feature>
<keyword evidence="4" id="KW-1185">Reference proteome</keyword>
<reference evidence="3 4" key="1">
    <citation type="journal article" date="2024" name="G3 (Bethesda)">
        <title>Genome assembly of Hibiscus sabdariffa L. provides insights into metabolisms of medicinal natural products.</title>
        <authorList>
            <person name="Kim T."/>
        </authorList>
    </citation>
    <scope>NUCLEOTIDE SEQUENCE [LARGE SCALE GENOMIC DNA]</scope>
    <source>
        <strain evidence="3">TK-2024</strain>
        <tissue evidence="3">Old leaves</tissue>
    </source>
</reference>
<feature type="compositionally biased region" description="Low complexity" evidence="1">
    <location>
        <begin position="167"/>
        <end position="201"/>
    </location>
</feature>
<dbReference type="EMBL" id="JBBPBN010000006">
    <property type="protein sequence ID" value="KAK9036193.1"/>
    <property type="molecule type" value="Genomic_DNA"/>
</dbReference>
<feature type="compositionally biased region" description="Acidic residues" evidence="1">
    <location>
        <begin position="102"/>
        <end position="115"/>
    </location>
</feature>
<feature type="compositionally biased region" description="Low complexity" evidence="1">
    <location>
        <begin position="34"/>
        <end position="46"/>
    </location>
</feature>